<feature type="compositionally biased region" description="Polar residues" evidence="1">
    <location>
        <begin position="52"/>
        <end position="72"/>
    </location>
</feature>
<evidence type="ECO:0000313" key="3">
    <source>
        <dbReference type="Proteomes" id="UP001469553"/>
    </source>
</evidence>
<sequence>MSHREEAQGTTQDTLEGLCLSAGLGTPWALPGGAGGGVWGEGRLGVSAESAAPTTRSRIKQKTTTGRDTSAPRTRLNTKDRPTDQTGSSDRSVRTVGPADPRIYPHINPAEAAPQFERILRFAKRPAQTTSP</sequence>
<feature type="region of interest" description="Disordered" evidence="1">
    <location>
        <begin position="31"/>
        <end position="112"/>
    </location>
</feature>
<organism evidence="2 3">
    <name type="scientific">Ameca splendens</name>
    <dbReference type="NCBI Taxonomy" id="208324"/>
    <lineage>
        <taxon>Eukaryota</taxon>
        <taxon>Metazoa</taxon>
        <taxon>Chordata</taxon>
        <taxon>Craniata</taxon>
        <taxon>Vertebrata</taxon>
        <taxon>Euteleostomi</taxon>
        <taxon>Actinopterygii</taxon>
        <taxon>Neopterygii</taxon>
        <taxon>Teleostei</taxon>
        <taxon>Neoteleostei</taxon>
        <taxon>Acanthomorphata</taxon>
        <taxon>Ovalentaria</taxon>
        <taxon>Atherinomorphae</taxon>
        <taxon>Cyprinodontiformes</taxon>
        <taxon>Goodeidae</taxon>
        <taxon>Ameca</taxon>
    </lineage>
</organism>
<dbReference type="EMBL" id="JAHRIP010048144">
    <property type="protein sequence ID" value="MEQ2299496.1"/>
    <property type="molecule type" value="Genomic_DNA"/>
</dbReference>
<evidence type="ECO:0000313" key="2">
    <source>
        <dbReference type="EMBL" id="MEQ2299496.1"/>
    </source>
</evidence>
<name>A0ABV0Z0K5_9TELE</name>
<feature type="compositionally biased region" description="Gly residues" evidence="1">
    <location>
        <begin position="32"/>
        <end position="43"/>
    </location>
</feature>
<gene>
    <name evidence="2" type="ORF">AMECASPLE_015728</name>
</gene>
<evidence type="ECO:0000256" key="1">
    <source>
        <dbReference type="SAM" id="MobiDB-lite"/>
    </source>
</evidence>
<dbReference type="Proteomes" id="UP001469553">
    <property type="component" value="Unassembled WGS sequence"/>
</dbReference>
<reference evidence="2 3" key="1">
    <citation type="submission" date="2021-06" db="EMBL/GenBank/DDBJ databases">
        <authorList>
            <person name="Palmer J.M."/>
        </authorList>
    </citation>
    <scope>NUCLEOTIDE SEQUENCE [LARGE SCALE GENOMIC DNA]</scope>
    <source>
        <strain evidence="2 3">AS_MEX2019</strain>
        <tissue evidence="2">Muscle</tissue>
    </source>
</reference>
<keyword evidence="3" id="KW-1185">Reference proteome</keyword>
<proteinExistence type="predicted"/>
<protein>
    <submittedName>
        <fullName evidence="2">Uncharacterized protein</fullName>
    </submittedName>
</protein>
<comment type="caution">
    <text evidence="2">The sequence shown here is derived from an EMBL/GenBank/DDBJ whole genome shotgun (WGS) entry which is preliminary data.</text>
</comment>
<accession>A0ABV0Z0K5</accession>